<dbReference type="SMART" id="SM00091">
    <property type="entry name" value="PAS"/>
    <property type="match status" value="1"/>
</dbReference>
<gene>
    <name evidence="23" type="primary">dcuS</name>
    <name evidence="23" type="ORF">C4A13_04608</name>
    <name evidence="22" type="ORF">HV276_01990</name>
    <name evidence="21" type="ORF">HV284_13165</name>
    <name evidence="20" type="ORF">KJE03_20020</name>
    <name evidence="24" type="ORF">NCTC8196_00412</name>
</gene>
<evidence type="ECO:0000256" key="7">
    <source>
        <dbReference type="ARBA" id="ARBA00022679"/>
    </source>
</evidence>
<dbReference type="InterPro" id="IPR005467">
    <property type="entry name" value="His_kinase_dom"/>
</dbReference>
<dbReference type="FunFam" id="3.30.450.20:FF:000018">
    <property type="entry name" value="Sensor histidine kinase DcuS"/>
    <property type="match status" value="1"/>
</dbReference>
<keyword evidence="6" id="KW-0597">Phosphoprotein</keyword>
<dbReference type="Proteomes" id="UP000512115">
    <property type="component" value="Chromosome"/>
</dbReference>
<dbReference type="AlphaFoldDB" id="A0A2B7LJM0"/>
<name>A0A2B7LJM0_9ESCH</name>
<evidence type="ECO:0000256" key="14">
    <source>
        <dbReference type="ARBA" id="ARBA00023136"/>
    </source>
</evidence>
<keyword evidence="29" id="KW-1185">Reference proteome</keyword>
<dbReference type="PANTHER" id="PTHR43547">
    <property type="entry name" value="TWO-COMPONENT HISTIDINE KINASE"/>
    <property type="match status" value="1"/>
</dbReference>
<keyword evidence="8 17" id="KW-0812">Transmembrane</keyword>
<dbReference type="GO" id="GO:0005886">
    <property type="term" value="C:plasma membrane"/>
    <property type="evidence" value="ECO:0007669"/>
    <property type="project" value="UniProtKB-SubCell"/>
</dbReference>
<dbReference type="InterPro" id="IPR036890">
    <property type="entry name" value="HATPase_C_sf"/>
</dbReference>
<sequence length="543" mass="60345">MRHSLPCRMLRKRPMKLSTTVILMVSAVLFSVLLVVHLIYFSQISDMTRDGLANKALAVARTLADSPEIRRGLQKTPQESGIQAIAEDVRKRNDLLFIVITDMQSLRYSHPEAPRIGQPFKGDDILKALNGEENVAINHGFLAQALRVFTPVYDENHKQIGVVAIGLELSRVTQQINDSRWSIIWSILFGVLVGGLGTWILVKVLKRILFGLEPYEISTLFEQRQAMLQSIKEGVVAVDARGEVTLINDAAQELLNYHKSQDDEKLSTLSQAWSQVVDVSEVLRDGTPRRDEEVTVKDRLLLINTVPVRSNGIIIGAISTFRDKTEVRKLMQRLDGLVNYADALRERSHEFMNKLHVILGLLHLKSYKQLEDYILKTANNYQEEIGSLLGKIKSPVIAGFLISKINRATDLGHTLILNSESQLPDSGSEDQVATLITTLGNLIENALEALGPQPGGEISVTLHYRHGLLHCEINDDGPGIPPDKIDHIFDKGVSTKGSERGIGLALVKQQVENLGGSIAVESEPGIFTQFFVQLPWDGERSSK</sequence>
<comment type="function">
    <text evidence="15">Member of the two-component regulatory system DcuR/DcuS. Involved in the C4-dicarboxylate-stimulated regulation of the genes encoding the anaerobic fumarate respiratory system (frdABCD; nuoAN; dcuB; sdhCDAB; etc.). Weakly regulates the aerobic C4-dicarboxylate transporter dctA. Activates DcuR by phosphorylation.</text>
</comment>
<dbReference type="Pfam" id="PF00989">
    <property type="entry name" value="PAS"/>
    <property type="match status" value="1"/>
</dbReference>
<evidence type="ECO:0000313" key="23">
    <source>
        <dbReference type="EMBL" id="RDR20918.1"/>
    </source>
</evidence>
<evidence type="ECO:0000313" key="25">
    <source>
        <dbReference type="Proteomes" id="UP000254454"/>
    </source>
</evidence>
<dbReference type="Proteomes" id="UP001235723">
    <property type="component" value="Unassembled WGS sequence"/>
</dbReference>
<dbReference type="EC" id="2.7.13.3" evidence="3"/>
<accession>A0A2B7LJM0</accession>
<dbReference type="InterPro" id="IPR003594">
    <property type="entry name" value="HATPase_dom"/>
</dbReference>
<dbReference type="Pfam" id="PF14689">
    <property type="entry name" value="SPOB_a"/>
    <property type="match status" value="1"/>
</dbReference>
<dbReference type="SUPFAM" id="SSF103190">
    <property type="entry name" value="Sensory domain-like"/>
    <property type="match status" value="1"/>
</dbReference>
<dbReference type="CDD" id="cd00130">
    <property type="entry name" value="PAS"/>
    <property type="match status" value="1"/>
</dbReference>
<dbReference type="EMBL" id="JAHCRT010000021">
    <property type="protein sequence ID" value="MDQ9295725.1"/>
    <property type="molecule type" value="Genomic_DNA"/>
</dbReference>
<dbReference type="Proteomes" id="UP000512146">
    <property type="component" value="Chromosome"/>
</dbReference>
<evidence type="ECO:0000313" key="22">
    <source>
        <dbReference type="EMBL" id="QLX28559.1"/>
    </source>
</evidence>
<evidence type="ECO:0000256" key="12">
    <source>
        <dbReference type="ARBA" id="ARBA00022989"/>
    </source>
</evidence>
<dbReference type="PRINTS" id="PR00344">
    <property type="entry name" value="BCTRLSENSOR"/>
</dbReference>
<keyword evidence="5" id="KW-0997">Cell inner membrane</keyword>
<dbReference type="Proteomes" id="UP000254454">
    <property type="component" value="Unassembled WGS sequence"/>
</dbReference>
<evidence type="ECO:0000256" key="3">
    <source>
        <dbReference type="ARBA" id="ARBA00012438"/>
    </source>
</evidence>
<dbReference type="PANTHER" id="PTHR43547:SF10">
    <property type="entry name" value="SENSOR HISTIDINE KINASE DCUS"/>
    <property type="match status" value="1"/>
</dbReference>
<evidence type="ECO:0000313" key="21">
    <source>
        <dbReference type="EMBL" id="QLV01948.1"/>
    </source>
</evidence>
<dbReference type="GO" id="GO:0005524">
    <property type="term" value="F:ATP binding"/>
    <property type="evidence" value="ECO:0007669"/>
    <property type="project" value="UniProtKB-KW"/>
</dbReference>
<dbReference type="Gene3D" id="1.10.287.130">
    <property type="match status" value="1"/>
</dbReference>
<dbReference type="EMBL" id="CP056165">
    <property type="protein sequence ID" value="QLX28559.1"/>
    <property type="molecule type" value="Genomic_DNA"/>
</dbReference>
<reference evidence="23 25" key="1">
    <citation type="submission" date="2018-06" db="EMBL/GenBank/DDBJ databases">
        <title>Recombination Drives Gene Content and Phenotype Evolution in Wild Type E. coli Strains.</title>
        <authorList>
            <person name="Field C.M."/>
            <person name="Silander O.K."/>
            <person name="Van Nimwegen E."/>
        </authorList>
    </citation>
    <scope>NUCLEOTIDE SEQUENCE [LARGE SCALE GENOMIC DNA]</scope>
    <source>
        <strain evidence="23 25">SC344</strain>
    </source>
</reference>
<proteinExistence type="predicted"/>
<dbReference type="GO" id="GO:0006355">
    <property type="term" value="P:regulation of DNA-templated transcription"/>
    <property type="evidence" value="ECO:0007669"/>
    <property type="project" value="InterPro"/>
</dbReference>
<dbReference type="SUPFAM" id="SSF55785">
    <property type="entry name" value="PYP-like sensor domain (PAS domain)"/>
    <property type="match status" value="1"/>
</dbReference>
<evidence type="ECO:0000256" key="6">
    <source>
        <dbReference type="ARBA" id="ARBA00022553"/>
    </source>
</evidence>
<keyword evidence="10 23" id="KW-0418">Kinase</keyword>
<dbReference type="Pfam" id="PF17203">
    <property type="entry name" value="sCache_3_2"/>
    <property type="match status" value="1"/>
</dbReference>
<keyword evidence="14 17" id="KW-0472">Membrane</keyword>
<dbReference type="Pfam" id="PF02518">
    <property type="entry name" value="HATPase_c"/>
    <property type="match status" value="1"/>
</dbReference>
<evidence type="ECO:0000313" key="26">
    <source>
        <dbReference type="Proteomes" id="UP000277464"/>
    </source>
</evidence>
<evidence type="ECO:0000259" key="19">
    <source>
        <dbReference type="PROSITE" id="PS50112"/>
    </source>
</evidence>
<dbReference type="SUPFAM" id="SSF55890">
    <property type="entry name" value="Sporulation response regulatory protein Spo0B"/>
    <property type="match status" value="1"/>
</dbReference>
<evidence type="ECO:0000256" key="17">
    <source>
        <dbReference type="SAM" id="Phobius"/>
    </source>
</evidence>
<dbReference type="RefSeq" id="WP_001216442.1">
    <property type="nucleotide sequence ID" value="NZ_CAKAEI010000014.1"/>
</dbReference>
<dbReference type="CDD" id="cd16915">
    <property type="entry name" value="HATPase_DpiB-CitA-like"/>
    <property type="match status" value="1"/>
</dbReference>
<dbReference type="NCBIfam" id="NF008298">
    <property type="entry name" value="PRK11086.1"/>
    <property type="match status" value="1"/>
</dbReference>
<evidence type="ECO:0000259" key="18">
    <source>
        <dbReference type="PROSITE" id="PS50109"/>
    </source>
</evidence>
<evidence type="ECO:0000313" key="27">
    <source>
        <dbReference type="Proteomes" id="UP000512115"/>
    </source>
</evidence>
<dbReference type="Gene3D" id="3.30.450.20">
    <property type="entry name" value="PAS domain"/>
    <property type="match status" value="2"/>
</dbReference>
<feature type="domain" description="PAS" evidence="19">
    <location>
        <begin position="220"/>
        <end position="261"/>
    </location>
</feature>
<feature type="transmembrane region" description="Helical" evidence="17">
    <location>
        <begin position="21"/>
        <end position="41"/>
    </location>
</feature>
<reference evidence="20 29" key="4">
    <citation type="submission" date="2021-05" db="EMBL/GenBank/DDBJ databases">
        <title>Genome sequence of E. marmotae isolates.</title>
        <authorList>
            <person name="Binsker U."/>
            <person name="Hammerl J.A."/>
        </authorList>
    </citation>
    <scope>NUCLEOTIDE SEQUENCE [LARGE SCALE GENOMIC DNA]</scope>
    <source>
        <strain evidence="20 29">21-MO00586</strain>
    </source>
</reference>
<evidence type="ECO:0000256" key="2">
    <source>
        <dbReference type="ARBA" id="ARBA00004429"/>
    </source>
</evidence>
<keyword evidence="12 17" id="KW-1133">Transmembrane helix</keyword>
<evidence type="ECO:0000313" key="29">
    <source>
        <dbReference type="Proteomes" id="UP001235723"/>
    </source>
</evidence>
<dbReference type="SMART" id="SM00387">
    <property type="entry name" value="HATPase_c"/>
    <property type="match status" value="1"/>
</dbReference>
<dbReference type="GO" id="GO:0000155">
    <property type="term" value="F:phosphorelay sensor kinase activity"/>
    <property type="evidence" value="ECO:0007669"/>
    <property type="project" value="InterPro"/>
</dbReference>
<dbReference type="FunFam" id="3.30.450.20:FF:000045">
    <property type="entry name" value="Sensor histidine kinase DcuS"/>
    <property type="match status" value="1"/>
</dbReference>
<evidence type="ECO:0000313" key="24">
    <source>
        <dbReference type="EMBL" id="VED72690.1"/>
    </source>
</evidence>
<evidence type="ECO:0000256" key="4">
    <source>
        <dbReference type="ARBA" id="ARBA00022475"/>
    </source>
</evidence>
<evidence type="ECO:0000256" key="16">
    <source>
        <dbReference type="ARBA" id="ARBA00067636"/>
    </source>
</evidence>
<feature type="transmembrane region" description="Helical" evidence="17">
    <location>
        <begin position="181"/>
        <end position="202"/>
    </location>
</feature>
<evidence type="ECO:0000256" key="5">
    <source>
        <dbReference type="ARBA" id="ARBA00022519"/>
    </source>
</evidence>
<dbReference type="InterPro" id="IPR029151">
    <property type="entry name" value="Sensor-like_sf"/>
</dbReference>
<evidence type="ECO:0000256" key="1">
    <source>
        <dbReference type="ARBA" id="ARBA00000085"/>
    </source>
</evidence>
<dbReference type="PROSITE" id="PS50112">
    <property type="entry name" value="PAS"/>
    <property type="match status" value="1"/>
</dbReference>
<keyword evidence="7 23" id="KW-0808">Transferase</keyword>
<evidence type="ECO:0000256" key="13">
    <source>
        <dbReference type="ARBA" id="ARBA00023012"/>
    </source>
</evidence>
<keyword evidence="9" id="KW-0547">Nucleotide-binding</keyword>
<evidence type="ECO:0000256" key="8">
    <source>
        <dbReference type="ARBA" id="ARBA00022692"/>
    </source>
</evidence>
<keyword evidence="13" id="KW-0902">Two-component regulatory system</keyword>
<feature type="domain" description="Histidine kinase" evidence="18">
    <location>
        <begin position="346"/>
        <end position="538"/>
    </location>
</feature>
<comment type="subcellular location">
    <subcellularLocation>
        <location evidence="2">Cell inner membrane</location>
        <topology evidence="2">Multi-pass membrane protein</topology>
    </subcellularLocation>
</comment>
<dbReference type="FunFam" id="1.10.287.130:FF:000011">
    <property type="entry name" value="Sensor histidine kinase DcuS"/>
    <property type="match status" value="1"/>
</dbReference>
<keyword evidence="4" id="KW-1003">Cell membrane</keyword>
<dbReference type="PROSITE" id="PS50109">
    <property type="entry name" value="HIS_KIN"/>
    <property type="match status" value="1"/>
</dbReference>
<evidence type="ECO:0000256" key="15">
    <source>
        <dbReference type="ARBA" id="ARBA00054880"/>
    </source>
</evidence>
<dbReference type="FunFam" id="3.30.565.10:FF:000041">
    <property type="entry name" value="Sensor histidine kinase DcuS"/>
    <property type="match status" value="1"/>
</dbReference>
<reference evidence="27 28" key="3">
    <citation type="submission" date="2020-06" db="EMBL/GenBank/DDBJ databases">
        <title>REHAB project genomes.</title>
        <authorList>
            <person name="Shaw L.P."/>
        </authorList>
    </citation>
    <scope>NUCLEOTIDE SEQUENCE [LARGE SCALE GENOMIC DNA]</scope>
    <source>
        <strain evidence="22 28">RHBSTW-00777</strain>
        <strain evidence="21 27">RHBSTW-00814</strain>
    </source>
</reference>
<dbReference type="Proteomes" id="UP000277464">
    <property type="component" value="Chromosome"/>
</dbReference>
<dbReference type="InterPro" id="IPR016120">
    <property type="entry name" value="Sig_transdc_His_kin_SpoOB"/>
</dbReference>
<comment type="catalytic activity">
    <reaction evidence="1">
        <text>ATP + protein L-histidine = ADP + protein N-phospho-L-histidine.</text>
        <dbReference type="EC" id="2.7.13.3"/>
    </reaction>
</comment>
<dbReference type="InterPro" id="IPR039506">
    <property type="entry name" value="SPOB_a"/>
</dbReference>
<dbReference type="SUPFAM" id="SSF55874">
    <property type="entry name" value="ATPase domain of HSP90 chaperone/DNA topoisomerase II/histidine kinase"/>
    <property type="match status" value="1"/>
</dbReference>
<evidence type="ECO:0000256" key="11">
    <source>
        <dbReference type="ARBA" id="ARBA00022840"/>
    </source>
</evidence>
<dbReference type="Gene3D" id="3.30.565.10">
    <property type="entry name" value="Histidine kinase-like ATPase, C-terminal domain"/>
    <property type="match status" value="1"/>
</dbReference>
<accession>A0A370V0R8</accession>
<dbReference type="EMBL" id="LR134270">
    <property type="protein sequence ID" value="VED72690.1"/>
    <property type="molecule type" value="Genomic_DNA"/>
</dbReference>
<dbReference type="InterPro" id="IPR033463">
    <property type="entry name" value="sCache_3"/>
</dbReference>
<keyword evidence="11" id="KW-0067">ATP-binding</keyword>
<evidence type="ECO:0000313" key="28">
    <source>
        <dbReference type="Proteomes" id="UP000512146"/>
    </source>
</evidence>
<dbReference type="InterPro" id="IPR004358">
    <property type="entry name" value="Sig_transdc_His_kin-like_C"/>
</dbReference>
<dbReference type="InterPro" id="IPR035965">
    <property type="entry name" value="PAS-like_dom_sf"/>
</dbReference>
<evidence type="ECO:0000256" key="10">
    <source>
        <dbReference type="ARBA" id="ARBA00022777"/>
    </source>
</evidence>
<dbReference type="EMBL" id="CP056159">
    <property type="protein sequence ID" value="QLV01948.1"/>
    <property type="molecule type" value="Genomic_DNA"/>
</dbReference>
<dbReference type="EMBL" id="QONO01000286">
    <property type="protein sequence ID" value="RDR20918.1"/>
    <property type="molecule type" value="Genomic_DNA"/>
</dbReference>
<evidence type="ECO:0000313" key="20">
    <source>
        <dbReference type="EMBL" id="MDQ9295725.1"/>
    </source>
</evidence>
<organism evidence="23 25">
    <name type="scientific">Escherichia marmotae</name>
    <dbReference type="NCBI Taxonomy" id="1499973"/>
    <lineage>
        <taxon>Bacteria</taxon>
        <taxon>Pseudomonadati</taxon>
        <taxon>Pseudomonadota</taxon>
        <taxon>Gammaproteobacteria</taxon>
        <taxon>Enterobacterales</taxon>
        <taxon>Enterobacteriaceae</taxon>
        <taxon>Escherichia</taxon>
    </lineage>
</organism>
<dbReference type="InterPro" id="IPR013767">
    <property type="entry name" value="PAS_fold"/>
</dbReference>
<evidence type="ECO:0000256" key="9">
    <source>
        <dbReference type="ARBA" id="ARBA00022741"/>
    </source>
</evidence>
<dbReference type="InterPro" id="IPR000014">
    <property type="entry name" value="PAS"/>
</dbReference>
<reference evidence="24 26" key="2">
    <citation type="submission" date="2018-12" db="EMBL/GenBank/DDBJ databases">
        <authorList>
            <consortium name="Pathogen Informatics"/>
        </authorList>
    </citation>
    <scope>NUCLEOTIDE SEQUENCE [LARGE SCALE GENOMIC DNA]</scope>
    <source>
        <strain evidence="24 26">NCTC8196</strain>
    </source>
</reference>
<protein>
    <recommendedName>
        <fullName evidence="16">Sensor histidine kinase DcuS</fullName>
        <ecNumber evidence="3">2.7.13.3</ecNumber>
    </recommendedName>
</protein>